<dbReference type="SUPFAM" id="SSF48452">
    <property type="entry name" value="TPR-like"/>
    <property type="match status" value="1"/>
</dbReference>
<evidence type="ECO:0000256" key="3">
    <source>
        <dbReference type="SAM" id="Phobius"/>
    </source>
</evidence>
<name>A0A3E0AIN3_9CHLR</name>
<keyword evidence="3" id="KW-0812">Transmembrane</keyword>
<dbReference type="OrthoDB" id="161752at2"/>
<evidence type="ECO:0000256" key="2">
    <source>
        <dbReference type="SAM" id="MobiDB-lite"/>
    </source>
</evidence>
<keyword evidence="3" id="KW-0472">Membrane</keyword>
<dbReference type="InterPro" id="IPR019734">
    <property type="entry name" value="TPR_rpt"/>
</dbReference>
<dbReference type="Proteomes" id="UP000256388">
    <property type="component" value="Unassembled WGS sequence"/>
</dbReference>
<gene>
    <name evidence="4" type="ORF">DFR64_1396</name>
</gene>
<dbReference type="InterPro" id="IPR011990">
    <property type="entry name" value="TPR-like_helical_dom_sf"/>
</dbReference>
<feature type="transmembrane region" description="Helical" evidence="3">
    <location>
        <begin position="42"/>
        <end position="65"/>
    </location>
</feature>
<dbReference type="RefSeq" id="WP_126440415.1">
    <property type="nucleotide sequence ID" value="NZ_AP018437.1"/>
</dbReference>
<keyword evidence="1" id="KW-0802">TPR repeat</keyword>
<comment type="caution">
    <text evidence="4">The sequence shown here is derived from an EMBL/GenBank/DDBJ whole genome shotgun (WGS) entry which is preliminary data.</text>
</comment>
<keyword evidence="5" id="KW-1185">Reference proteome</keyword>
<sequence>MPAKKEDTQKINTSSTANKPGGDTQQIKTSREKSLTVKKPKLWRVIVFGILSVIILAVIGGGLGYKRGINDRLNQQNEQMLGEAALQYQYGVQQLNNGNYDLARTHFEYVLKVYPDFPGLTEKYTETMVKIAQSNEPTATPAATATPDNRDVETLFAQASQEVQSQQWEAAVNTLEALRNADYSYRTIEVDGMYYVALRYRAVQMILNEGNLEEGLYYFSVLEKYAPLDKEAVNYSTVARLYLTGASYWDLDWQQVVNYFSQLVASMPSLYDGSMTASERYYYALIYYGDKLMDEHDACGAEDQYNLALAMTVTDDLQSKYNKAYGVCHPPTKTPTEEIVEDIPVEETIEPSEPEVVPTDIVSPEEPA</sequence>
<organism evidence="4 5">
    <name type="scientific">Pelolinea submarina</name>
    <dbReference type="NCBI Taxonomy" id="913107"/>
    <lineage>
        <taxon>Bacteria</taxon>
        <taxon>Bacillati</taxon>
        <taxon>Chloroflexota</taxon>
        <taxon>Anaerolineae</taxon>
        <taxon>Anaerolineales</taxon>
        <taxon>Anaerolineaceae</taxon>
        <taxon>Pelolinea</taxon>
    </lineage>
</organism>
<accession>A0A3E0AIN3</accession>
<dbReference type="Gene3D" id="1.25.40.10">
    <property type="entry name" value="Tetratricopeptide repeat domain"/>
    <property type="match status" value="1"/>
</dbReference>
<dbReference type="EMBL" id="QUMS01000001">
    <property type="protein sequence ID" value="REG11507.1"/>
    <property type="molecule type" value="Genomic_DNA"/>
</dbReference>
<keyword evidence="3" id="KW-1133">Transmembrane helix</keyword>
<dbReference type="PROSITE" id="PS50005">
    <property type="entry name" value="TPR"/>
    <property type="match status" value="1"/>
</dbReference>
<evidence type="ECO:0000256" key="1">
    <source>
        <dbReference type="PROSITE-ProRule" id="PRU00339"/>
    </source>
</evidence>
<evidence type="ECO:0000313" key="5">
    <source>
        <dbReference type="Proteomes" id="UP000256388"/>
    </source>
</evidence>
<feature type="compositionally biased region" description="Polar residues" evidence="2">
    <location>
        <begin position="10"/>
        <end position="28"/>
    </location>
</feature>
<evidence type="ECO:0000313" key="4">
    <source>
        <dbReference type="EMBL" id="REG11507.1"/>
    </source>
</evidence>
<proteinExistence type="predicted"/>
<protein>
    <submittedName>
        <fullName evidence="4">Uncharacterized protein</fullName>
    </submittedName>
</protein>
<reference evidence="4 5" key="1">
    <citation type="submission" date="2018-08" db="EMBL/GenBank/DDBJ databases">
        <title>Genomic Encyclopedia of Type Strains, Phase IV (KMG-IV): sequencing the most valuable type-strain genomes for metagenomic binning, comparative biology and taxonomic classification.</title>
        <authorList>
            <person name="Goeker M."/>
        </authorList>
    </citation>
    <scope>NUCLEOTIDE SEQUENCE [LARGE SCALE GENOMIC DNA]</scope>
    <source>
        <strain evidence="4 5">DSM 23923</strain>
    </source>
</reference>
<feature type="repeat" description="TPR" evidence="1">
    <location>
        <begin position="84"/>
        <end position="117"/>
    </location>
</feature>
<dbReference type="AlphaFoldDB" id="A0A3E0AIN3"/>
<feature type="region of interest" description="Disordered" evidence="2">
    <location>
        <begin position="1"/>
        <end position="32"/>
    </location>
</feature>